<keyword evidence="1" id="KW-0808">Transferase</keyword>
<evidence type="ECO:0000313" key="4">
    <source>
        <dbReference type="EMBL" id="MCB5362512.1"/>
    </source>
</evidence>
<dbReference type="InterPro" id="IPR005835">
    <property type="entry name" value="NTP_transferase_dom"/>
</dbReference>
<dbReference type="PANTHER" id="PTHR43584:SF8">
    <property type="entry name" value="N-ACETYLMURAMATE ALPHA-1-PHOSPHATE URIDYLYLTRANSFERASE"/>
    <property type="match status" value="1"/>
</dbReference>
<protein>
    <submittedName>
        <fullName evidence="4">Nucleotidyltransferase family protein</fullName>
    </submittedName>
</protein>
<feature type="domain" description="Nucleotidyl transferase" evidence="3">
    <location>
        <begin position="3"/>
        <end position="234"/>
    </location>
</feature>
<reference evidence="4 5" key="1">
    <citation type="submission" date="2020-07" db="EMBL/GenBank/DDBJ databases">
        <title>Pusillimonas sp. nov., isolated from poultry manure in Taiwan.</title>
        <authorList>
            <person name="Lin S.-Y."/>
            <person name="Tang Y.-S."/>
            <person name="Young C.-C."/>
        </authorList>
    </citation>
    <scope>NUCLEOTIDE SEQUENCE [LARGE SCALE GENOMIC DNA]</scope>
    <source>
        <strain evidence="4 5">CC-YST705</strain>
    </source>
</reference>
<dbReference type="SUPFAM" id="SSF53448">
    <property type="entry name" value="Nucleotide-diphospho-sugar transferases"/>
    <property type="match status" value="1"/>
</dbReference>
<gene>
    <name evidence="4" type="ORF">H0484_01910</name>
</gene>
<dbReference type="EMBL" id="JACDXW010000001">
    <property type="protein sequence ID" value="MCB5362512.1"/>
    <property type="molecule type" value="Genomic_DNA"/>
</dbReference>
<evidence type="ECO:0000256" key="1">
    <source>
        <dbReference type="ARBA" id="ARBA00022679"/>
    </source>
</evidence>
<keyword evidence="2" id="KW-0548">Nucleotidyltransferase</keyword>
<dbReference type="CDD" id="cd06422">
    <property type="entry name" value="NTP_transferase_like_1"/>
    <property type="match status" value="1"/>
</dbReference>
<dbReference type="PANTHER" id="PTHR43584">
    <property type="entry name" value="NUCLEOTIDYL TRANSFERASE"/>
    <property type="match status" value="1"/>
</dbReference>
<name>A0ABS8C905_9BURK</name>
<dbReference type="RefSeq" id="WP_226952741.1">
    <property type="nucleotide sequence ID" value="NZ_JACDXW010000001.1"/>
</dbReference>
<dbReference type="Proteomes" id="UP000776983">
    <property type="component" value="Unassembled WGS sequence"/>
</dbReference>
<dbReference type="InterPro" id="IPR029044">
    <property type="entry name" value="Nucleotide-diphossugar_trans"/>
</dbReference>
<evidence type="ECO:0000313" key="5">
    <source>
        <dbReference type="Proteomes" id="UP000776983"/>
    </source>
</evidence>
<dbReference type="Gene3D" id="3.90.550.10">
    <property type="entry name" value="Spore Coat Polysaccharide Biosynthesis Protein SpsA, Chain A"/>
    <property type="match status" value="1"/>
</dbReference>
<accession>A0ABS8C905</accession>
<keyword evidence="5" id="KW-1185">Reference proteome</keyword>
<dbReference type="NCBIfam" id="NF045761">
    <property type="entry name" value="NAMPUrTaseMurU"/>
    <property type="match status" value="1"/>
</dbReference>
<organism evidence="4 5">
    <name type="scientific">Mesopusillimonas faecipullorum</name>
    <dbReference type="NCBI Taxonomy" id="2755040"/>
    <lineage>
        <taxon>Bacteria</taxon>
        <taxon>Pseudomonadati</taxon>
        <taxon>Pseudomonadota</taxon>
        <taxon>Betaproteobacteria</taxon>
        <taxon>Burkholderiales</taxon>
        <taxon>Alcaligenaceae</taxon>
        <taxon>Mesopusillimonas</taxon>
    </lineage>
</organism>
<proteinExistence type="predicted"/>
<evidence type="ECO:0000259" key="3">
    <source>
        <dbReference type="Pfam" id="PF00483"/>
    </source>
</evidence>
<dbReference type="InterPro" id="IPR054790">
    <property type="entry name" value="MurU"/>
</dbReference>
<comment type="caution">
    <text evidence="4">The sequence shown here is derived from an EMBL/GenBank/DDBJ whole genome shotgun (WGS) entry which is preliminary data.</text>
</comment>
<dbReference type="InterPro" id="IPR050065">
    <property type="entry name" value="GlmU-like"/>
</dbReference>
<evidence type="ECO:0000256" key="2">
    <source>
        <dbReference type="ARBA" id="ARBA00022695"/>
    </source>
</evidence>
<dbReference type="Pfam" id="PF00483">
    <property type="entry name" value="NTP_transferase"/>
    <property type="match status" value="1"/>
</dbReference>
<sequence>MRAMILAAGRGERMRPLTNALPKPLLRAGGRPLILWHILRLSRAGFHDIVINHAWLGHKLEQALGDGRQYGVRLHYSAESTALETAGGIAHALPLLGESPFLVINGDVWCDWQPQQARALAHGLSPKRDLACLLLTDNPAHHPQGDFLLDPNGRVHDPRARQTVTFRPQTHLTFTGIGVYHPALFAGVRADQPAPLAPLLRKAMQQGQVAGVHYHGAWMDIGTPARLADLDARLQAQASSLHTF</sequence>